<organism evidence="3 4">
    <name type="scientific">Nocardioides ganghwensis</name>
    <dbReference type="NCBI Taxonomy" id="252230"/>
    <lineage>
        <taxon>Bacteria</taxon>
        <taxon>Bacillati</taxon>
        <taxon>Actinomycetota</taxon>
        <taxon>Actinomycetes</taxon>
        <taxon>Propionibacteriales</taxon>
        <taxon>Nocardioidaceae</taxon>
        <taxon>Nocardioides</taxon>
    </lineage>
</organism>
<evidence type="ECO:0000256" key="1">
    <source>
        <dbReference type="SAM" id="MobiDB-lite"/>
    </source>
</evidence>
<reference evidence="3 4" key="1">
    <citation type="submission" date="2019-01" db="EMBL/GenBank/DDBJ databases">
        <title>Novel species of Nocardioides.</title>
        <authorList>
            <person name="Liu Q."/>
            <person name="Xin Y.-H."/>
        </authorList>
    </citation>
    <scope>NUCLEOTIDE SEQUENCE [LARGE SCALE GENOMIC DNA]</scope>
    <source>
        <strain evidence="3 4">CGMCC 4.6875</strain>
    </source>
</reference>
<sequence>MGPGRSPHRVAGRRGPRSWALLGGISALALVAGVAVALRMGHREDVGLVVLVGVMLVVIVGGVVGSTESWSSASDPDNRRPVVGPLGRGTDAGCGGGDVGGC</sequence>
<evidence type="ECO:0000256" key="2">
    <source>
        <dbReference type="SAM" id="Phobius"/>
    </source>
</evidence>
<dbReference type="Proteomes" id="UP000293291">
    <property type="component" value="Unassembled WGS sequence"/>
</dbReference>
<protein>
    <submittedName>
        <fullName evidence="3">Uncharacterized protein</fullName>
    </submittedName>
</protein>
<feature type="transmembrane region" description="Helical" evidence="2">
    <location>
        <begin position="20"/>
        <end position="40"/>
    </location>
</feature>
<keyword evidence="4" id="KW-1185">Reference proteome</keyword>
<feature type="transmembrane region" description="Helical" evidence="2">
    <location>
        <begin position="46"/>
        <end position="64"/>
    </location>
</feature>
<name>A0A4Q2SGU5_9ACTN</name>
<feature type="region of interest" description="Disordered" evidence="1">
    <location>
        <begin position="67"/>
        <end position="102"/>
    </location>
</feature>
<keyword evidence="2" id="KW-0812">Transmembrane</keyword>
<feature type="compositionally biased region" description="Gly residues" evidence="1">
    <location>
        <begin position="86"/>
        <end position="102"/>
    </location>
</feature>
<dbReference type="AlphaFoldDB" id="A0A4Q2SGU5"/>
<gene>
    <name evidence="3" type="ORF">EUA07_07925</name>
</gene>
<evidence type="ECO:0000313" key="3">
    <source>
        <dbReference type="EMBL" id="RYC03058.1"/>
    </source>
</evidence>
<keyword evidence="2" id="KW-1133">Transmembrane helix</keyword>
<keyword evidence="2" id="KW-0472">Membrane</keyword>
<comment type="caution">
    <text evidence="3">The sequence shown here is derived from an EMBL/GenBank/DDBJ whole genome shotgun (WGS) entry which is preliminary data.</text>
</comment>
<accession>A0A4Q2SGU5</accession>
<dbReference type="RefSeq" id="WP_129454531.1">
    <property type="nucleotide sequence ID" value="NZ_JACXYX010000010.1"/>
</dbReference>
<dbReference type="EMBL" id="SDWU01000007">
    <property type="protein sequence ID" value="RYC03058.1"/>
    <property type="molecule type" value="Genomic_DNA"/>
</dbReference>
<proteinExistence type="predicted"/>
<evidence type="ECO:0000313" key="4">
    <source>
        <dbReference type="Proteomes" id="UP000293291"/>
    </source>
</evidence>